<evidence type="ECO:0000313" key="3">
    <source>
        <dbReference type="Proteomes" id="UP000265520"/>
    </source>
</evidence>
<protein>
    <submittedName>
        <fullName evidence="2">Uncharacterized protein</fullName>
    </submittedName>
</protein>
<evidence type="ECO:0000313" key="2">
    <source>
        <dbReference type="EMBL" id="MCI46534.1"/>
    </source>
</evidence>
<dbReference type="AlphaFoldDB" id="A0A392SEA5"/>
<proteinExistence type="predicted"/>
<comment type="caution">
    <text evidence="2">The sequence shown here is derived from an EMBL/GenBank/DDBJ whole genome shotgun (WGS) entry which is preliminary data.</text>
</comment>
<dbReference type="EMBL" id="LXQA010358858">
    <property type="protein sequence ID" value="MCI46534.1"/>
    <property type="molecule type" value="Genomic_DNA"/>
</dbReference>
<keyword evidence="1" id="KW-0812">Transmembrane</keyword>
<feature type="non-terminal residue" evidence="2">
    <location>
        <position position="41"/>
    </location>
</feature>
<keyword evidence="1" id="KW-0472">Membrane</keyword>
<evidence type="ECO:0000256" key="1">
    <source>
        <dbReference type="SAM" id="Phobius"/>
    </source>
</evidence>
<keyword evidence="1" id="KW-1133">Transmembrane helix</keyword>
<dbReference type="Proteomes" id="UP000265520">
    <property type="component" value="Unassembled WGS sequence"/>
</dbReference>
<organism evidence="2 3">
    <name type="scientific">Trifolium medium</name>
    <dbReference type="NCBI Taxonomy" id="97028"/>
    <lineage>
        <taxon>Eukaryota</taxon>
        <taxon>Viridiplantae</taxon>
        <taxon>Streptophyta</taxon>
        <taxon>Embryophyta</taxon>
        <taxon>Tracheophyta</taxon>
        <taxon>Spermatophyta</taxon>
        <taxon>Magnoliopsida</taxon>
        <taxon>eudicotyledons</taxon>
        <taxon>Gunneridae</taxon>
        <taxon>Pentapetalae</taxon>
        <taxon>rosids</taxon>
        <taxon>fabids</taxon>
        <taxon>Fabales</taxon>
        <taxon>Fabaceae</taxon>
        <taxon>Papilionoideae</taxon>
        <taxon>50 kb inversion clade</taxon>
        <taxon>NPAAA clade</taxon>
        <taxon>Hologalegina</taxon>
        <taxon>IRL clade</taxon>
        <taxon>Trifolieae</taxon>
        <taxon>Trifolium</taxon>
    </lineage>
</organism>
<feature type="transmembrane region" description="Helical" evidence="1">
    <location>
        <begin position="20"/>
        <end position="39"/>
    </location>
</feature>
<reference evidence="2 3" key="1">
    <citation type="journal article" date="2018" name="Front. Plant Sci.">
        <title>Red Clover (Trifolium pratense) and Zigzag Clover (T. medium) - A Picture of Genomic Similarities and Differences.</title>
        <authorList>
            <person name="Dluhosova J."/>
            <person name="Istvanek J."/>
            <person name="Nedelnik J."/>
            <person name="Repkova J."/>
        </authorList>
    </citation>
    <scope>NUCLEOTIDE SEQUENCE [LARGE SCALE GENOMIC DNA]</scope>
    <source>
        <strain evidence="3">cv. 10/8</strain>
        <tissue evidence="2">Leaf</tissue>
    </source>
</reference>
<keyword evidence="3" id="KW-1185">Reference proteome</keyword>
<accession>A0A392SEA5</accession>
<sequence length="41" mass="4671">MKIPSEINSVQTSEILCLQWWWIIGFVMELGVFCGTVAIKV</sequence>
<name>A0A392SEA5_9FABA</name>